<reference evidence="1" key="2">
    <citation type="journal article" date="2014" name="ISME J.">
        <title>Microbial stratification in low pH oxic and suboxic macroscopic growths along an acid mine drainage.</title>
        <authorList>
            <person name="Mendez-Garcia C."/>
            <person name="Mesa V."/>
            <person name="Sprenger R.R."/>
            <person name="Richter M."/>
            <person name="Diez M.S."/>
            <person name="Solano J."/>
            <person name="Bargiela R."/>
            <person name="Golyshina O.V."/>
            <person name="Manteca A."/>
            <person name="Ramos J.L."/>
            <person name="Gallego J.R."/>
            <person name="Llorente I."/>
            <person name="Martins Dos Santos V.A."/>
            <person name="Jensen O.N."/>
            <person name="Pelaez A.I."/>
            <person name="Sanchez J."/>
            <person name="Ferrer M."/>
        </authorList>
    </citation>
    <scope>NUCLEOTIDE SEQUENCE</scope>
</reference>
<comment type="caution">
    <text evidence="1">The sequence shown here is derived from an EMBL/GenBank/DDBJ whole genome shotgun (WGS) entry which is preliminary data.</text>
</comment>
<reference evidence="1" key="1">
    <citation type="submission" date="2013-08" db="EMBL/GenBank/DDBJ databases">
        <authorList>
            <person name="Mendez C."/>
            <person name="Richter M."/>
            <person name="Ferrer M."/>
            <person name="Sanchez J."/>
        </authorList>
    </citation>
    <scope>NUCLEOTIDE SEQUENCE</scope>
</reference>
<protein>
    <submittedName>
        <fullName evidence="1">Uncharacterized protein</fullName>
    </submittedName>
</protein>
<name>T1ADS4_9ZZZZ</name>
<accession>T1ADS4</accession>
<dbReference type="EMBL" id="AUZZ01008100">
    <property type="protein sequence ID" value="EQD39104.1"/>
    <property type="molecule type" value="Genomic_DNA"/>
</dbReference>
<evidence type="ECO:0000313" key="1">
    <source>
        <dbReference type="EMBL" id="EQD39104.1"/>
    </source>
</evidence>
<gene>
    <name evidence="1" type="ORF">B2A_11242</name>
</gene>
<proteinExistence type="predicted"/>
<sequence length="102" mass="11397">MADKDTLTVGRIELRRILVAFGVNEKNITALLASMEKSHRHINVITFASMLEKSGLARDKIKNVFRRIGMDDIAISQSMEMIDEQKSSAETGRVYNAAIDLS</sequence>
<organism evidence="1">
    <name type="scientific">mine drainage metagenome</name>
    <dbReference type="NCBI Taxonomy" id="410659"/>
    <lineage>
        <taxon>unclassified sequences</taxon>
        <taxon>metagenomes</taxon>
        <taxon>ecological metagenomes</taxon>
    </lineage>
</organism>
<dbReference type="AlphaFoldDB" id="T1ADS4"/>